<feature type="region of interest" description="Disordered" evidence="1">
    <location>
        <begin position="369"/>
        <end position="548"/>
    </location>
</feature>
<protein>
    <submittedName>
        <fullName evidence="2">Uncharacterized protein</fullName>
    </submittedName>
</protein>
<evidence type="ECO:0000256" key="1">
    <source>
        <dbReference type="SAM" id="MobiDB-lite"/>
    </source>
</evidence>
<proteinExistence type="predicted"/>
<feature type="compositionally biased region" description="Basic and acidic residues" evidence="1">
    <location>
        <begin position="467"/>
        <end position="484"/>
    </location>
</feature>
<dbReference type="KEGG" id="epa:110241916"/>
<feature type="compositionally biased region" description="Basic and acidic residues" evidence="1">
    <location>
        <begin position="497"/>
        <end position="511"/>
    </location>
</feature>
<keyword evidence="3" id="KW-1185">Reference proteome</keyword>
<organism evidence="2 3">
    <name type="scientific">Exaiptasia diaphana</name>
    <name type="common">Tropical sea anemone</name>
    <name type="synonym">Aiptasia pulchella</name>
    <dbReference type="NCBI Taxonomy" id="2652724"/>
    <lineage>
        <taxon>Eukaryota</taxon>
        <taxon>Metazoa</taxon>
        <taxon>Cnidaria</taxon>
        <taxon>Anthozoa</taxon>
        <taxon>Hexacorallia</taxon>
        <taxon>Actiniaria</taxon>
        <taxon>Aiptasiidae</taxon>
        <taxon>Exaiptasia</taxon>
    </lineage>
</organism>
<evidence type="ECO:0000313" key="3">
    <source>
        <dbReference type="Proteomes" id="UP000887567"/>
    </source>
</evidence>
<dbReference type="Proteomes" id="UP000887567">
    <property type="component" value="Unplaced"/>
</dbReference>
<feature type="compositionally biased region" description="Basic and acidic residues" evidence="1">
    <location>
        <begin position="395"/>
        <end position="432"/>
    </location>
</feature>
<name>A0A913XF58_EXADI</name>
<dbReference type="GeneID" id="110241916"/>
<reference evidence="2" key="1">
    <citation type="submission" date="2022-11" db="UniProtKB">
        <authorList>
            <consortium name="EnsemblMetazoa"/>
        </authorList>
    </citation>
    <scope>IDENTIFICATION</scope>
</reference>
<accession>A0A913XF58</accession>
<sequence>RDEAIRLARKESITSEDREYRKLLKVADKNFDKESFEKAKELYTRAVKFRSNDPYPKEKLAEIEAILNPVVEESVQLEDLGDPYDGSIIDGGFLLKQAENKRRLEKGIQIKSELDKVGVAAAELEAKKSADRREVINDIYALQQTIRQENIDSDESRLATIEALRAAELERQKVERQNQTFEKAENLSSQATLDQIQEEVALDYMENHDVYMDNAAVVEHYNSAQAKALVERSGRYKDLSLQTDQVLHDISVDIADERASDYEQRELAGREVGKSVKYASDVYGELDGKNYQQNLKQKEGIDKVYSKYESKFVEGKKATDDNHEEMKVVRANVNDMTAFRETVESEHRTDVEGQIKEVKLKMIAEQQDFTDEQRESNEKLHQIKVSHSDAQSEAYSREKEKYLQNRALLEGEERQRKNIDEKAKDAHSDKVAYVEGMQKKAISNHSQAEMSDEEERLNARGFVENVELGRSDKQEEARQKHDKSVASFESVNKSVNKQKENNALKQRDKVLDAQSKLSDVDATPKKKIKTANALGQEYPEGVSQESFT</sequence>
<dbReference type="RefSeq" id="XP_020903495.1">
    <property type="nucleotide sequence ID" value="XM_021047836.1"/>
</dbReference>
<feature type="compositionally biased region" description="Basic and acidic residues" evidence="1">
    <location>
        <begin position="371"/>
        <end position="381"/>
    </location>
</feature>
<dbReference type="AlphaFoldDB" id="A0A913XF58"/>
<evidence type="ECO:0000313" key="2">
    <source>
        <dbReference type="EnsemblMetazoa" id="XP_020903495.1"/>
    </source>
</evidence>
<dbReference type="EnsemblMetazoa" id="XM_021047836.1">
    <property type="protein sequence ID" value="XP_020903495.1"/>
    <property type="gene ID" value="LOC110241916"/>
</dbReference>